<sequence>MIDRDFFPETFREPLDLDHADNLWVRKAPRHSTGGGLARSLLTERSRLPAVHRPSTTTRTAPVTELGDRPQAVTATP</sequence>
<keyword evidence="3" id="KW-1185">Reference proteome</keyword>
<organism evidence="2 3">
    <name type="scientific">Streptomyces camponoticapitis</name>
    <dbReference type="NCBI Taxonomy" id="1616125"/>
    <lineage>
        <taxon>Bacteria</taxon>
        <taxon>Bacillati</taxon>
        <taxon>Actinomycetota</taxon>
        <taxon>Actinomycetes</taxon>
        <taxon>Kitasatosporales</taxon>
        <taxon>Streptomycetaceae</taxon>
        <taxon>Streptomyces</taxon>
    </lineage>
</organism>
<evidence type="ECO:0000313" key="2">
    <source>
        <dbReference type="EMBL" id="GGJ75298.1"/>
    </source>
</evidence>
<gene>
    <name evidence="2" type="ORF">GCM10011583_03440</name>
</gene>
<evidence type="ECO:0000313" key="3">
    <source>
        <dbReference type="Proteomes" id="UP000660265"/>
    </source>
</evidence>
<evidence type="ECO:0000256" key="1">
    <source>
        <dbReference type="SAM" id="MobiDB-lite"/>
    </source>
</evidence>
<protein>
    <submittedName>
        <fullName evidence="2">Uncharacterized protein</fullName>
    </submittedName>
</protein>
<dbReference type="EMBL" id="BMMV01000001">
    <property type="protein sequence ID" value="GGJ75298.1"/>
    <property type="molecule type" value="Genomic_DNA"/>
</dbReference>
<feature type="region of interest" description="Disordered" evidence="1">
    <location>
        <begin position="29"/>
        <end position="77"/>
    </location>
</feature>
<comment type="caution">
    <text evidence="2">The sequence shown here is derived from an EMBL/GenBank/DDBJ whole genome shotgun (WGS) entry which is preliminary data.</text>
</comment>
<dbReference type="Proteomes" id="UP000660265">
    <property type="component" value="Unassembled WGS sequence"/>
</dbReference>
<name>A0ABQ2E0T7_9ACTN</name>
<accession>A0ABQ2E0T7</accession>
<reference evidence="3" key="1">
    <citation type="journal article" date="2019" name="Int. J. Syst. Evol. Microbiol.">
        <title>The Global Catalogue of Microorganisms (GCM) 10K type strain sequencing project: providing services to taxonomists for standard genome sequencing and annotation.</title>
        <authorList>
            <consortium name="The Broad Institute Genomics Platform"/>
            <consortium name="The Broad Institute Genome Sequencing Center for Infectious Disease"/>
            <person name="Wu L."/>
            <person name="Ma J."/>
        </authorList>
    </citation>
    <scope>NUCLEOTIDE SEQUENCE [LARGE SCALE GENOMIC DNA]</scope>
    <source>
        <strain evidence="3">CGMCC 4.7275</strain>
    </source>
</reference>
<proteinExistence type="predicted"/>